<dbReference type="Proteomes" id="UP000001062">
    <property type="component" value="Chromosome"/>
</dbReference>
<evidence type="ECO:0000256" key="1">
    <source>
        <dbReference type="ARBA" id="ARBA00010062"/>
    </source>
</evidence>
<dbReference type="PATRIC" id="fig|717774.3.peg.3827"/>
<protein>
    <submittedName>
        <fullName evidence="4">ABC transporter, substrate binding protein</fullName>
    </submittedName>
</protein>
<dbReference type="PANTHER" id="PTHR30483">
    <property type="entry name" value="LEUCINE-SPECIFIC-BINDING PROTEIN"/>
    <property type="match status" value="1"/>
</dbReference>
<evidence type="ECO:0000259" key="3">
    <source>
        <dbReference type="Pfam" id="PF13458"/>
    </source>
</evidence>
<dbReference type="AlphaFoldDB" id="F2JW35"/>
<dbReference type="InterPro" id="IPR006311">
    <property type="entry name" value="TAT_signal"/>
</dbReference>
<evidence type="ECO:0000256" key="2">
    <source>
        <dbReference type="ARBA" id="ARBA00022729"/>
    </source>
</evidence>
<dbReference type="RefSeq" id="WP_013662825.1">
    <property type="nucleotide sequence ID" value="NC_015276.1"/>
</dbReference>
<keyword evidence="2" id="KW-0732">Signal</keyword>
<keyword evidence="5" id="KW-1185">Reference proteome</keyword>
<evidence type="ECO:0000313" key="5">
    <source>
        <dbReference type="Proteomes" id="UP000001062"/>
    </source>
</evidence>
<proteinExistence type="inferred from homology"/>
<feature type="domain" description="Leucine-binding protein" evidence="3">
    <location>
        <begin position="63"/>
        <end position="412"/>
    </location>
</feature>
<comment type="similarity">
    <text evidence="1">Belongs to the leucine-binding protein family.</text>
</comment>
<dbReference type="STRING" id="717774.Marme_3713"/>
<sequence>MSDRDLPNRQMSDCNTSDKALKQSPLSRRKFLGGMGVALGSSVLPAGFTVFSSAARASSDPVIKIGFISPRSGPLSVFGEGDEFLVEQVMRQFSQGLTIDGVKYALDIIIGDTRSDSIGASLKAKELIDGDHIDFMLTSSTPETVNPVADACEAAGVPCLSTTAPWESFYFGRGGIPGQASPFKWTYHFCFGVMDFAQLYIDQWQKVDTNKRVGALLPNDADGNAIRGLLLPALEKEGFTVVDAGLYENGTSDFTQQINLFKKEKCEIFNTFPFPPDFPVFWRQAAQKGLAKKVKVAQLAKAGLFPAEIESMGKLGYGLHSGAYWHKDFPFTSLSTGLSCAEIADGFEKTMDKQWNQQVGANAALFDAAISALVQSNDPKNKVALATALSQLQADTAVGRVDFKNGPAPNCARAGLVGVQWMKSKQGPWPLELPIVSNANLPSVPLTGTMTRYKLGG</sequence>
<dbReference type="HOGENOM" id="CLU_037724_0_0_6"/>
<dbReference type="EMBL" id="CP002583">
    <property type="protein sequence ID" value="ADZ92923.1"/>
    <property type="molecule type" value="Genomic_DNA"/>
</dbReference>
<dbReference type="PANTHER" id="PTHR30483:SF6">
    <property type="entry name" value="PERIPLASMIC BINDING PROTEIN OF ABC TRANSPORTER FOR NATURAL AMINO ACIDS"/>
    <property type="match status" value="1"/>
</dbReference>
<name>F2JW35_MARM1</name>
<dbReference type="InterPro" id="IPR028082">
    <property type="entry name" value="Peripla_BP_I"/>
</dbReference>
<dbReference type="PROSITE" id="PS51318">
    <property type="entry name" value="TAT"/>
    <property type="match status" value="1"/>
</dbReference>
<dbReference type="eggNOG" id="COG0683">
    <property type="taxonomic scope" value="Bacteria"/>
</dbReference>
<dbReference type="SUPFAM" id="SSF53822">
    <property type="entry name" value="Periplasmic binding protein-like I"/>
    <property type="match status" value="1"/>
</dbReference>
<dbReference type="Gene3D" id="3.40.50.2300">
    <property type="match status" value="2"/>
</dbReference>
<reference evidence="4 5" key="1">
    <citation type="journal article" date="2012" name="Stand. Genomic Sci.">
        <title>Complete genome sequence of the melanogenic marine bacterium Marinomonas mediterranea type strain (MMB-1(T)).</title>
        <authorList>
            <person name="Lucas-Elio P."/>
            <person name="Goodwin L."/>
            <person name="Woyke T."/>
            <person name="Pitluck S."/>
            <person name="Nolan M."/>
            <person name="Kyrpides N.C."/>
            <person name="Detter J.C."/>
            <person name="Copeland A."/>
            <person name="Teshima H."/>
            <person name="Bruce D."/>
            <person name="Detter C."/>
            <person name="Tapia R."/>
            <person name="Han S."/>
            <person name="Land M.L."/>
            <person name="Ivanova N."/>
            <person name="Mikhailova N."/>
            <person name="Johnston A.W."/>
            <person name="Sanchez-Amat A."/>
        </authorList>
    </citation>
    <scope>NUCLEOTIDE SEQUENCE [LARGE SCALE GENOMIC DNA]</scope>
    <source>
        <strain evidence="5">ATCC 700492 / JCM 21426 / NBRC 103028 / MMB-1</strain>
    </source>
</reference>
<organism evidence="4 5">
    <name type="scientific">Marinomonas mediterranea (strain ATCC 700492 / JCM 21426 / NBRC 103028 / MMB-1)</name>
    <dbReference type="NCBI Taxonomy" id="717774"/>
    <lineage>
        <taxon>Bacteria</taxon>
        <taxon>Pseudomonadati</taxon>
        <taxon>Pseudomonadota</taxon>
        <taxon>Gammaproteobacteria</taxon>
        <taxon>Oceanospirillales</taxon>
        <taxon>Oceanospirillaceae</taxon>
        <taxon>Marinomonas</taxon>
    </lineage>
</organism>
<accession>F2JW35</accession>
<dbReference type="InterPro" id="IPR028081">
    <property type="entry name" value="Leu-bd"/>
</dbReference>
<dbReference type="KEGG" id="mme:Marme_3713"/>
<dbReference type="Pfam" id="PF13458">
    <property type="entry name" value="Peripla_BP_6"/>
    <property type="match status" value="1"/>
</dbReference>
<evidence type="ECO:0000313" key="4">
    <source>
        <dbReference type="EMBL" id="ADZ92923.1"/>
    </source>
</evidence>
<dbReference type="InterPro" id="IPR051010">
    <property type="entry name" value="BCAA_transport"/>
</dbReference>
<dbReference type="CDD" id="cd06337">
    <property type="entry name" value="PBP1_ABC_ligand_binding-like"/>
    <property type="match status" value="1"/>
</dbReference>
<gene>
    <name evidence="4" type="ordered locus">Marme_3713</name>
</gene>